<organism evidence="11 12">
    <name type="scientific">Macrostomum lignano</name>
    <dbReference type="NCBI Taxonomy" id="282301"/>
    <lineage>
        <taxon>Eukaryota</taxon>
        <taxon>Metazoa</taxon>
        <taxon>Spiralia</taxon>
        <taxon>Lophotrochozoa</taxon>
        <taxon>Platyhelminthes</taxon>
        <taxon>Rhabditophora</taxon>
        <taxon>Macrostomorpha</taxon>
        <taxon>Macrostomida</taxon>
        <taxon>Macrostomidae</taxon>
        <taxon>Macrostomum</taxon>
    </lineage>
</organism>
<protein>
    <recommendedName>
        <fullName evidence="10">C3H1-type domain-containing protein</fullName>
    </recommendedName>
</protein>
<comment type="caution">
    <text evidence="11">The sequence shown here is derived from an EMBL/GenBank/DDBJ whole genome shotgun (WGS) entry which is preliminary data.</text>
</comment>
<dbReference type="GO" id="GO:0003723">
    <property type="term" value="F:RNA binding"/>
    <property type="evidence" value="ECO:0007669"/>
    <property type="project" value="TreeGrafter"/>
</dbReference>
<dbReference type="Proteomes" id="UP000215902">
    <property type="component" value="Unassembled WGS sequence"/>
</dbReference>
<evidence type="ECO:0000256" key="9">
    <source>
        <dbReference type="SAM" id="MobiDB-lite"/>
    </source>
</evidence>
<evidence type="ECO:0000259" key="10">
    <source>
        <dbReference type="PROSITE" id="PS50103"/>
    </source>
</evidence>
<proteinExistence type="inferred from homology"/>
<dbReference type="FunFam" id="3.30.1370.210:FF:000005">
    <property type="entry name" value="Muscleblind, isoform M"/>
    <property type="match status" value="1"/>
</dbReference>
<dbReference type="PANTHER" id="PTHR12675:SF12">
    <property type="entry name" value="PROTEIN MUSCLEBLIND"/>
    <property type="match status" value="1"/>
</dbReference>
<keyword evidence="3" id="KW-0677">Repeat</keyword>
<keyword evidence="6" id="KW-0539">Nucleus</keyword>
<evidence type="ECO:0000256" key="2">
    <source>
        <dbReference type="ARBA" id="ARBA00022723"/>
    </source>
</evidence>
<feature type="domain" description="C3H1-type" evidence="10">
    <location>
        <begin position="60"/>
        <end position="88"/>
    </location>
</feature>
<keyword evidence="5 8" id="KW-0862">Zinc</keyword>
<keyword evidence="2 8" id="KW-0479">Metal-binding</keyword>
<evidence type="ECO:0000256" key="6">
    <source>
        <dbReference type="ARBA" id="ARBA00023242"/>
    </source>
</evidence>
<dbReference type="Pfam" id="PF22628">
    <property type="entry name" value="zf-CCCH_10"/>
    <property type="match status" value="2"/>
</dbReference>
<feature type="non-terminal residue" evidence="11">
    <location>
        <position position="1"/>
    </location>
</feature>
<dbReference type="SMART" id="SM00356">
    <property type="entry name" value="ZnF_C3H1"/>
    <property type="match status" value="2"/>
</dbReference>
<feature type="zinc finger region" description="C3H1-type" evidence="8">
    <location>
        <begin position="94"/>
        <end position="122"/>
    </location>
</feature>
<dbReference type="EMBL" id="NIVC01000500">
    <property type="protein sequence ID" value="PAA82042.1"/>
    <property type="molecule type" value="Genomic_DNA"/>
</dbReference>
<evidence type="ECO:0000256" key="5">
    <source>
        <dbReference type="ARBA" id="ARBA00022833"/>
    </source>
</evidence>
<dbReference type="GO" id="GO:0008270">
    <property type="term" value="F:zinc ion binding"/>
    <property type="evidence" value="ECO:0007669"/>
    <property type="project" value="UniProtKB-KW"/>
</dbReference>
<sequence length="333" mass="35505">FPPGQFPSFLFQFRSNSKQAGTKGIKDYKEILFNCFNLPAKMSLVNPGLLQLASMKDSRWLTLEVCREFQRSKCSRTEVDCKFAHPPKHVDVQNGRVVCCYDYIKGKCQRKEPPCKYLHPPQHLREQLLQNGRNNLIIKSIHMQMLSQTLAAGGTQLLPLTAPFVSSSLSAQAAVAAAAAASAQGFGGSSFGLPQHLFSPADAALLSAAPPPPPPPPPPPQPANPPSTSIQSQLTAGLPSAACAGSSFKLDCSDRDCLPTSGFPGGKRAAVADAKSGIPVYQPGAAASYQQQLTAAAFQLRPNQQGPATGAFIPTSWTGDLFQEASCPTLTWV</sequence>
<name>A0A267G9X9_9PLAT</name>
<dbReference type="Gene3D" id="3.30.1370.210">
    <property type="match status" value="1"/>
</dbReference>
<dbReference type="GO" id="GO:0005654">
    <property type="term" value="C:nucleoplasm"/>
    <property type="evidence" value="ECO:0007669"/>
    <property type="project" value="TreeGrafter"/>
</dbReference>
<reference evidence="11 12" key="1">
    <citation type="submission" date="2017-06" db="EMBL/GenBank/DDBJ databases">
        <title>A platform for efficient transgenesis in Macrostomum lignano, a flatworm model organism for stem cell research.</title>
        <authorList>
            <person name="Berezikov E."/>
        </authorList>
    </citation>
    <scope>NUCLEOTIDE SEQUENCE [LARGE SCALE GENOMIC DNA]</scope>
    <source>
        <strain evidence="11">DV1</strain>
        <tissue evidence="11">Whole organism</tissue>
    </source>
</reference>
<evidence type="ECO:0000256" key="4">
    <source>
        <dbReference type="ARBA" id="ARBA00022771"/>
    </source>
</evidence>
<dbReference type="InterPro" id="IPR054429">
    <property type="entry name" value="Znf-CCCH_Muscleblind-like"/>
</dbReference>
<evidence type="ECO:0000256" key="8">
    <source>
        <dbReference type="PROSITE-ProRule" id="PRU00723"/>
    </source>
</evidence>
<comment type="subcellular location">
    <subcellularLocation>
        <location evidence="1">Nucleus</location>
    </subcellularLocation>
</comment>
<dbReference type="AlphaFoldDB" id="A0A267G9X9"/>
<keyword evidence="4 8" id="KW-0863">Zinc-finger</keyword>
<feature type="zinc finger region" description="C3H1-type" evidence="8">
    <location>
        <begin position="60"/>
        <end position="88"/>
    </location>
</feature>
<dbReference type="GO" id="GO:0005737">
    <property type="term" value="C:cytoplasm"/>
    <property type="evidence" value="ECO:0007669"/>
    <property type="project" value="TreeGrafter"/>
</dbReference>
<feature type="domain" description="C3H1-type" evidence="10">
    <location>
        <begin position="94"/>
        <end position="122"/>
    </location>
</feature>
<accession>A0A267G9X9</accession>
<evidence type="ECO:0000313" key="12">
    <source>
        <dbReference type="Proteomes" id="UP000215902"/>
    </source>
</evidence>
<dbReference type="PANTHER" id="PTHR12675">
    <property type="entry name" value="MUSCLEBLIND-LIKE PROTEIN"/>
    <property type="match status" value="1"/>
</dbReference>
<dbReference type="PROSITE" id="PS50103">
    <property type="entry name" value="ZF_C3H1"/>
    <property type="match status" value="2"/>
</dbReference>
<gene>
    <name evidence="11" type="ORF">BOX15_Mlig018369g1</name>
</gene>
<evidence type="ECO:0000256" key="7">
    <source>
        <dbReference type="ARBA" id="ARBA00038226"/>
    </source>
</evidence>
<feature type="compositionally biased region" description="Pro residues" evidence="9">
    <location>
        <begin position="209"/>
        <end position="225"/>
    </location>
</feature>
<dbReference type="InterPro" id="IPR000571">
    <property type="entry name" value="Znf_CCCH"/>
</dbReference>
<dbReference type="GO" id="GO:0043484">
    <property type="term" value="P:regulation of RNA splicing"/>
    <property type="evidence" value="ECO:0007669"/>
    <property type="project" value="TreeGrafter"/>
</dbReference>
<keyword evidence="12" id="KW-1185">Reference proteome</keyword>
<evidence type="ECO:0000256" key="3">
    <source>
        <dbReference type="ARBA" id="ARBA00022737"/>
    </source>
</evidence>
<evidence type="ECO:0000256" key="1">
    <source>
        <dbReference type="ARBA" id="ARBA00004123"/>
    </source>
</evidence>
<feature type="region of interest" description="Disordered" evidence="9">
    <location>
        <begin position="204"/>
        <end position="235"/>
    </location>
</feature>
<dbReference type="STRING" id="282301.A0A267G9X9"/>
<dbReference type="OrthoDB" id="6285980at2759"/>
<comment type="similarity">
    <text evidence="7">Belongs to the muscleblind family.</text>
</comment>
<evidence type="ECO:0000313" key="11">
    <source>
        <dbReference type="EMBL" id="PAA82042.1"/>
    </source>
</evidence>